<sequence>MKLIWKHLTSGLIYASSFKLIPMMVGTIIPFFWQLVNFYGTLPALLLIFGVFQILIVSIAAIIYPLLFLKLTFIEVYFIAVFFMVIAIVSWQIVNIFINRRASFKLIKLQLSSRTTFILLGLMLCNRLVSVPISSRTMFYDIHLKPKLAGQLKSKSKDQIITAISHDYQQLLNLTDDAVFFGCSPGSFKQLLIDAGLKESQFIIMETIIPKKHAQIFGLRRHFYFYVISTKDKDS</sequence>
<evidence type="ECO:0000313" key="3">
    <source>
        <dbReference type="Proteomes" id="UP000426444"/>
    </source>
</evidence>
<keyword evidence="3" id="KW-1185">Reference proteome</keyword>
<name>A0A6I6D687_9FIRM</name>
<keyword evidence="1" id="KW-0472">Membrane</keyword>
<keyword evidence="1" id="KW-1133">Transmembrane helix</keyword>
<dbReference type="Proteomes" id="UP000426444">
    <property type="component" value="Chromosome"/>
</dbReference>
<accession>A0A6I6D687</accession>
<feature type="transmembrane region" description="Helical" evidence="1">
    <location>
        <begin position="45"/>
        <end position="69"/>
    </location>
</feature>
<evidence type="ECO:0000256" key="1">
    <source>
        <dbReference type="SAM" id="Phobius"/>
    </source>
</evidence>
<dbReference type="OrthoDB" id="2080217at2"/>
<gene>
    <name evidence="2" type="ORF">SYNTR_0190</name>
</gene>
<organism evidence="2 3">
    <name type="scientific">Candidatus Syntrophocurvum alkaliphilum</name>
    <dbReference type="NCBI Taxonomy" id="2293317"/>
    <lineage>
        <taxon>Bacteria</taxon>
        <taxon>Bacillati</taxon>
        <taxon>Bacillota</taxon>
        <taxon>Clostridia</taxon>
        <taxon>Eubacteriales</taxon>
        <taxon>Syntrophomonadaceae</taxon>
        <taxon>Candidatus Syntrophocurvum</taxon>
    </lineage>
</organism>
<protein>
    <submittedName>
        <fullName evidence="2">Uncharacterized protein</fullName>
    </submittedName>
</protein>
<dbReference type="RefSeq" id="WP_156202742.1">
    <property type="nucleotide sequence ID" value="NZ_CP046457.1"/>
</dbReference>
<dbReference type="KEGG" id="salq:SYNTR_0190"/>
<keyword evidence="1" id="KW-0812">Transmembrane</keyword>
<proteinExistence type="predicted"/>
<reference evidence="3" key="1">
    <citation type="journal article" date="2019" name="Microbiology">
        <title>Complete Genome Sequence of an Uncultured Bacterium of the Candidate Phylum Bipolaricaulota.</title>
        <authorList>
            <person name="Kadnikov V.V."/>
            <person name="Mardanov A.V."/>
            <person name="Beletsky A.V."/>
            <person name="Frank Y.A."/>
            <person name="Karnachuk O.V."/>
            <person name="Ravin N.V."/>
        </authorList>
    </citation>
    <scope>NUCLEOTIDE SEQUENCE [LARGE SCALE GENOMIC DNA]</scope>
</reference>
<dbReference type="EMBL" id="CP046457">
    <property type="protein sequence ID" value="QGT98783.1"/>
    <property type="molecule type" value="Genomic_DNA"/>
</dbReference>
<dbReference type="AlphaFoldDB" id="A0A6I6D687"/>
<feature type="transmembrane region" description="Helical" evidence="1">
    <location>
        <begin position="12"/>
        <end position="33"/>
    </location>
</feature>
<feature type="transmembrane region" description="Helical" evidence="1">
    <location>
        <begin position="76"/>
        <end position="98"/>
    </location>
</feature>
<evidence type="ECO:0000313" key="2">
    <source>
        <dbReference type="EMBL" id="QGT98783.1"/>
    </source>
</evidence>